<accession>A0A9E7C135</accession>
<evidence type="ECO:0000259" key="5">
    <source>
        <dbReference type="Pfam" id="PF00933"/>
    </source>
</evidence>
<gene>
    <name evidence="6" type="primary">nagZ_2</name>
    <name evidence="6" type="ORF">DSM104329_02655</name>
</gene>
<protein>
    <submittedName>
        <fullName evidence="6">Beta-hexosaminidase</fullName>
        <ecNumber evidence="6">3.2.1.52</ecNumber>
    </submittedName>
</protein>
<reference evidence="6" key="1">
    <citation type="journal article" date="2022" name="Int. J. Syst. Evol. Microbiol.">
        <title>Pseudomonas aegrilactucae sp. nov. and Pseudomonas morbosilactucae sp. nov., pathogens causing bacterial rot of lettuce in Japan.</title>
        <authorList>
            <person name="Sawada H."/>
            <person name="Fujikawa T."/>
            <person name="Satou M."/>
        </authorList>
    </citation>
    <scope>NUCLEOTIDE SEQUENCE</scope>
    <source>
        <strain evidence="6">0166_1</strain>
    </source>
</reference>
<keyword evidence="3 6" id="KW-0326">Glycosidase</keyword>
<dbReference type="InterPro" id="IPR017853">
    <property type="entry name" value="GH"/>
</dbReference>
<dbReference type="PANTHER" id="PTHR30480">
    <property type="entry name" value="BETA-HEXOSAMINIDASE-RELATED"/>
    <property type="match status" value="1"/>
</dbReference>
<feature type="signal peptide" evidence="4">
    <location>
        <begin position="1"/>
        <end position="20"/>
    </location>
</feature>
<evidence type="ECO:0000313" key="6">
    <source>
        <dbReference type="EMBL" id="UGS36254.1"/>
    </source>
</evidence>
<comment type="similarity">
    <text evidence="1">Belongs to the glycosyl hydrolase 3 family.</text>
</comment>
<proteinExistence type="inferred from homology"/>
<feature type="domain" description="Glycoside hydrolase family 3 N-terminal" evidence="5">
    <location>
        <begin position="54"/>
        <end position="349"/>
    </location>
</feature>
<dbReference type="Proteomes" id="UP001162834">
    <property type="component" value="Chromosome"/>
</dbReference>
<evidence type="ECO:0000313" key="7">
    <source>
        <dbReference type="Proteomes" id="UP001162834"/>
    </source>
</evidence>
<evidence type="ECO:0000256" key="2">
    <source>
        <dbReference type="ARBA" id="ARBA00022801"/>
    </source>
</evidence>
<keyword evidence="2 6" id="KW-0378">Hydrolase</keyword>
<dbReference type="Pfam" id="PF00933">
    <property type="entry name" value="Glyco_hydro_3"/>
    <property type="match status" value="1"/>
</dbReference>
<name>A0A9E7C135_9ACTN</name>
<keyword evidence="4" id="KW-0732">Signal</keyword>
<dbReference type="SUPFAM" id="SSF51445">
    <property type="entry name" value="(Trans)glycosidases"/>
    <property type="match status" value="1"/>
</dbReference>
<evidence type="ECO:0000256" key="3">
    <source>
        <dbReference type="ARBA" id="ARBA00023295"/>
    </source>
</evidence>
<sequence>MALAVLAAAFIALVVSLASGNGSHEAAVGPQLTSRQLIGQRMVFGYDGTTPPAALERRIRRGEAAGVILFGRNVGSPARLRRTLAALQRIHQPEELRAPLLVLVDQEGGPVRRLPGAPELSAAATASAAQARAAGRGAGANLRSVGANVDLAPVVDVARAGSALEGERRTYSRDAARVRQLADAFARGLGDAGVAATYKHFPGFGAATVNTDDAPARIDKSLAEVRRVDLRPYEDPPEAVKLVMLSTAVYPARDPRPAAFSRRWATGELRDRLHFGGVSITDDLQTPAVRRFGNPGQLAYFAVRAGVDLPLFSQDYGTGDQAADGLVTALRAGRLDEAELRTSAARVLALRRSLAAG</sequence>
<dbReference type="GO" id="GO:0009254">
    <property type="term" value="P:peptidoglycan turnover"/>
    <property type="evidence" value="ECO:0007669"/>
    <property type="project" value="TreeGrafter"/>
</dbReference>
<dbReference type="Gene3D" id="3.20.20.300">
    <property type="entry name" value="Glycoside hydrolase, family 3, N-terminal domain"/>
    <property type="match status" value="1"/>
</dbReference>
<dbReference type="GO" id="GO:0004563">
    <property type="term" value="F:beta-N-acetylhexosaminidase activity"/>
    <property type="evidence" value="ECO:0007669"/>
    <property type="project" value="UniProtKB-EC"/>
</dbReference>
<evidence type="ECO:0000256" key="4">
    <source>
        <dbReference type="SAM" id="SignalP"/>
    </source>
</evidence>
<dbReference type="EC" id="3.2.1.52" evidence="6"/>
<dbReference type="InterPro" id="IPR050226">
    <property type="entry name" value="NagZ_Beta-hexosaminidase"/>
</dbReference>
<dbReference type="PANTHER" id="PTHR30480:SF14">
    <property type="entry name" value="HYDROLASE, PUTATIVE (AFU_ORTHOLOGUE AFUA_4G13770)-RELATED"/>
    <property type="match status" value="1"/>
</dbReference>
<dbReference type="EMBL" id="CP087164">
    <property type="protein sequence ID" value="UGS36254.1"/>
    <property type="molecule type" value="Genomic_DNA"/>
</dbReference>
<dbReference type="InterPro" id="IPR001764">
    <property type="entry name" value="Glyco_hydro_3_N"/>
</dbReference>
<keyword evidence="7" id="KW-1185">Reference proteome</keyword>
<feature type="chain" id="PRO_5038544342" evidence="4">
    <location>
        <begin position="21"/>
        <end position="357"/>
    </location>
</feature>
<organism evidence="6 7">
    <name type="scientific">Capillimicrobium parvum</name>
    <dbReference type="NCBI Taxonomy" id="2884022"/>
    <lineage>
        <taxon>Bacteria</taxon>
        <taxon>Bacillati</taxon>
        <taxon>Actinomycetota</taxon>
        <taxon>Thermoleophilia</taxon>
        <taxon>Solirubrobacterales</taxon>
        <taxon>Capillimicrobiaceae</taxon>
        <taxon>Capillimicrobium</taxon>
    </lineage>
</organism>
<dbReference type="KEGG" id="sbae:DSM104329_02655"/>
<dbReference type="AlphaFoldDB" id="A0A9E7C135"/>
<dbReference type="InterPro" id="IPR036962">
    <property type="entry name" value="Glyco_hydro_3_N_sf"/>
</dbReference>
<dbReference type="RefSeq" id="WP_259315928.1">
    <property type="nucleotide sequence ID" value="NZ_CP087164.1"/>
</dbReference>
<dbReference type="GO" id="GO:0005975">
    <property type="term" value="P:carbohydrate metabolic process"/>
    <property type="evidence" value="ECO:0007669"/>
    <property type="project" value="InterPro"/>
</dbReference>
<evidence type="ECO:0000256" key="1">
    <source>
        <dbReference type="ARBA" id="ARBA00005336"/>
    </source>
</evidence>